<comment type="caution">
    <text evidence="4">The sequence shown here is derived from an EMBL/GenBank/DDBJ whole genome shotgun (WGS) entry which is preliminary data.</text>
</comment>
<evidence type="ECO:0000313" key="5">
    <source>
        <dbReference type="Proteomes" id="UP000582837"/>
    </source>
</evidence>
<keyword evidence="5" id="KW-1185">Reference proteome</keyword>
<feature type="chain" id="PRO_5032565413" description="LTD domain-containing protein" evidence="2">
    <location>
        <begin position="23"/>
        <end position="376"/>
    </location>
</feature>
<evidence type="ECO:0000256" key="2">
    <source>
        <dbReference type="SAM" id="SignalP"/>
    </source>
</evidence>
<reference evidence="4 5" key="1">
    <citation type="submission" date="2020-08" db="EMBL/GenBank/DDBJ databases">
        <title>Genomic Encyclopedia of Type Strains, Phase IV (KMG-IV): sequencing the most valuable type-strain genomes for metagenomic binning, comparative biology and taxonomic classification.</title>
        <authorList>
            <person name="Goeker M."/>
        </authorList>
    </citation>
    <scope>NUCLEOTIDE SEQUENCE [LARGE SCALE GENOMIC DNA]</scope>
    <source>
        <strain evidence="4 5">DSM 29007</strain>
    </source>
</reference>
<protein>
    <recommendedName>
        <fullName evidence="3">LTD domain-containing protein</fullName>
    </recommendedName>
</protein>
<keyword evidence="2" id="KW-0732">Signal</keyword>
<name>A0A841H140_9BACT</name>
<dbReference type="InterPro" id="IPR001322">
    <property type="entry name" value="Lamin_tail_dom"/>
</dbReference>
<feature type="signal peptide" evidence="2">
    <location>
        <begin position="1"/>
        <end position="22"/>
    </location>
</feature>
<dbReference type="PROSITE" id="PS51257">
    <property type="entry name" value="PROKAR_LIPOPROTEIN"/>
    <property type="match status" value="1"/>
</dbReference>
<evidence type="ECO:0000313" key="4">
    <source>
        <dbReference type="EMBL" id="MBB6071684.1"/>
    </source>
</evidence>
<feature type="compositionally biased region" description="Polar residues" evidence="1">
    <location>
        <begin position="340"/>
        <end position="357"/>
    </location>
</feature>
<dbReference type="EMBL" id="JACHIA010000010">
    <property type="protein sequence ID" value="MBB6071684.1"/>
    <property type="molecule type" value="Genomic_DNA"/>
</dbReference>
<proteinExistence type="predicted"/>
<dbReference type="RefSeq" id="WP_170032353.1">
    <property type="nucleotide sequence ID" value="NZ_JABDTL010000001.1"/>
</dbReference>
<feature type="region of interest" description="Disordered" evidence="1">
    <location>
        <begin position="336"/>
        <end position="376"/>
    </location>
</feature>
<dbReference type="Pfam" id="PF00932">
    <property type="entry name" value="LTD"/>
    <property type="match status" value="1"/>
</dbReference>
<accession>A0A841H140</accession>
<dbReference type="AlphaFoldDB" id="A0A841H140"/>
<evidence type="ECO:0000259" key="3">
    <source>
        <dbReference type="Pfam" id="PF00932"/>
    </source>
</evidence>
<dbReference type="Proteomes" id="UP000582837">
    <property type="component" value="Unassembled WGS sequence"/>
</dbReference>
<sequence>MRFLNSERLPVRLAAAASLVFAAACGDQQPAAVQGTVRRDVPESALQLFECNANIRSATVSCAPAAPAGSGSRVVVGGQYTNLVLTSSNASYNPGTEIFQFDVTVQNLMNEAMGTPDGTVADPQGIQAFFHTGPTVTNGTGTATVANADGVAEFTGLQQPFFAYHEILTQNQVSAAHTWQLSVPQTASNVSFKVYIETDVQYLLVINEVLVNPANFNSNPDLTGEWVEVYNAGTRPVDMQNLVVADSAASGRRAYHLISSPLEVLPGAYVVLGKSANTTSNGGVPVDYAYTLTGFPNSLGAFKIARVYGSDTLTVDRTQYASAATSAQDGISRELKNPALDNSNMDGSNWGNASVTSVYGPGGRGTPKAQNSSFTP</sequence>
<evidence type="ECO:0000256" key="1">
    <source>
        <dbReference type="SAM" id="MobiDB-lite"/>
    </source>
</evidence>
<organism evidence="4 5">
    <name type="scientific">Longimicrobium terrae</name>
    <dbReference type="NCBI Taxonomy" id="1639882"/>
    <lineage>
        <taxon>Bacteria</taxon>
        <taxon>Pseudomonadati</taxon>
        <taxon>Gemmatimonadota</taxon>
        <taxon>Longimicrobiia</taxon>
        <taxon>Longimicrobiales</taxon>
        <taxon>Longimicrobiaceae</taxon>
        <taxon>Longimicrobium</taxon>
    </lineage>
</organism>
<gene>
    <name evidence="4" type="ORF">HNQ61_003323</name>
</gene>
<feature type="domain" description="LTD" evidence="3">
    <location>
        <begin position="204"/>
        <end position="284"/>
    </location>
</feature>
<dbReference type="InterPro" id="IPR036415">
    <property type="entry name" value="Lamin_tail_dom_sf"/>
</dbReference>
<dbReference type="SUPFAM" id="SSF74853">
    <property type="entry name" value="Lamin A/C globular tail domain"/>
    <property type="match status" value="1"/>
</dbReference>